<sequence length="280" mass="31026">MHKSPIIMLGGLHIDLSIVLMLLVTCTIVFVLALLATRNLSVENPGKLQNFLEWAVEFVQGLISSTMDLKKGKPFLSLGMALIMFLFVGNLLGLPLGIVTDYHDAEHAKVFGKEIVSVTKELDKLHADAEAGTVKSDSHEEPEVGVAWWKSPTADPAVAMGLAVMIFLMTHIVGMTRNTKNYFKHYFEPYPFFFPINLIEQVSKLLTHGMRLFGNIFAGEVLISVILKLAALGVGGWIASVLGLIVWQGFSIFIGTIQAFIFVMLTMVYFSQMLETHDEH</sequence>
<feature type="transmembrane region" description="Helical" evidence="11">
    <location>
        <begin position="212"/>
        <end position="239"/>
    </location>
</feature>
<dbReference type="PANTHER" id="PTHR42823">
    <property type="entry name" value="ATP SYNTHASE SUBUNIT A, CHLOROPLASTIC"/>
    <property type="match status" value="1"/>
</dbReference>
<evidence type="ECO:0000256" key="6">
    <source>
        <dbReference type="ARBA" id="ARBA00022781"/>
    </source>
</evidence>
<keyword evidence="3 11" id="KW-0813">Transport</keyword>
<dbReference type="GO" id="GO:0045259">
    <property type="term" value="C:proton-transporting ATP synthase complex"/>
    <property type="evidence" value="ECO:0007669"/>
    <property type="project" value="UniProtKB-KW"/>
</dbReference>
<feature type="transmembrane region" description="Helical" evidence="11">
    <location>
        <begin position="245"/>
        <end position="270"/>
    </location>
</feature>
<keyword evidence="10 11" id="KW-0066">ATP synthesis</keyword>
<dbReference type="CDD" id="cd00310">
    <property type="entry name" value="ATP-synt_Fo_a_6"/>
    <property type="match status" value="1"/>
</dbReference>
<dbReference type="GO" id="GO:0046933">
    <property type="term" value="F:proton-transporting ATP synthase activity, rotational mechanism"/>
    <property type="evidence" value="ECO:0007669"/>
    <property type="project" value="UniProtKB-UniRule"/>
</dbReference>
<dbReference type="PANTHER" id="PTHR42823:SF3">
    <property type="entry name" value="ATP SYNTHASE SUBUNIT A, CHLOROPLASTIC"/>
    <property type="match status" value="1"/>
</dbReference>
<dbReference type="HOGENOM" id="CLU_041018_2_3_9"/>
<dbReference type="Proteomes" id="UP000029500">
    <property type="component" value="Chromosome"/>
</dbReference>
<accession>A0A089MDM7</accession>
<evidence type="ECO:0000256" key="2">
    <source>
        <dbReference type="ARBA" id="ARBA00006810"/>
    </source>
</evidence>
<protein>
    <recommendedName>
        <fullName evidence="11 12">ATP synthase subunit a</fullName>
    </recommendedName>
    <alternativeName>
        <fullName evidence="11">ATP synthase F0 sector subunit a</fullName>
    </alternativeName>
    <alternativeName>
        <fullName evidence="11">F-ATPase subunit 6</fullName>
    </alternativeName>
</protein>
<dbReference type="EMBL" id="CP009287">
    <property type="protein sequence ID" value="AIQ71382.1"/>
    <property type="molecule type" value="Genomic_DNA"/>
</dbReference>
<gene>
    <name evidence="11" type="primary">atpB</name>
    <name evidence="13" type="ORF">PGRAT_30180</name>
</gene>
<dbReference type="STRING" id="189425.PGRAT_30180"/>
<evidence type="ECO:0000256" key="8">
    <source>
        <dbReference type="ARBA" id="ARBA00023065"/>
    </source>
</evidence>
<evidence type="ECO:0000256" key="12">
    <source>
        <dbReference type="RuleBase" id="RU000483"/>
    </source>
</evidence>
<keyword evidence="8 11" id="KW-0406">Ion transport</keyword>
<keyword evidence="4 11" id="KW-0138">CF(0)</keyword>
<evidence type="ECO:0000256" key="3">
    <source>
        <dbReference type="ARBA" id="ARBA00022448"/>
    </source>
</evidence>
<dbReference type="KEGG" id="pgm:PGRAT_30180"/>
<keyword evidence="11" id="KW-1003">Cell membrane</keyword>
<comment type="similarity">
    <text evidence="2 11 12">Belongs to the ATPase A chain family.</text>
</comment>
<reference evidence="13 14" key="1">
    <citation type="submission" date="2014-08" db="EMBL/GenBank/DDBJ databases">
        <title>Comparative genomics of the Paenibacillus odorifer group.</title>
        <authorList>
            <person name="den Bakker H.C."/>
            <person name="Tsai Y.-C."/>
            <person name="Martin N."/>
            <person name="Korlach J."/>
            <person name="Wiedmann M."/>
        </authorList>
    </citation>
    <scope>NUCLEOTIDE SEQUENCE [LARGE SCALE GENOMIC DNA]</scope>
    <source>
        <strain evidence="13 14">DSM 15220</strain>
    </source>
</reference>
<evidence type="ECO:0000256" key="1">
    <source>
        <dbReference type="ARBA" id="ARBA00004141"/>
    </source>
</evidence>
<dbReference type="InterPro" id="IPR035908">
    <property type="entry name" value="F0_ATP_A_sf"/>
</dbReference>
<feature type="transmembrane region" description="Helical" evidence="11">
    <location>
        <begin position="75"/>
        <end position="98"/>
    </location>
</feature>
<feature type="transmembrane region" description="Helical" evidence="11">
    <location>
        <begin position="6"/>
        <end position="35"/>
    </location>
</feature>
<evidence type="ECO:0000256" key="5">
    <source>
        <dbReference type="ARBA" id="ARBA00022692"/>
    </source>
</evidence>
<feature type="transmembrane region" description="Helical" evidence="11">
    <location>
        <begin position="157"/>
        <end position="176"/>
    </location>
</feature>
<dbReference type="GO" id="GO:0042777">
    <property type="term" value="P:proton motive force-driven plasma membrane ATP synthesis"/>
    <property type="evidence" value="ECO:0007669"/>
    <property type="project" value="TreeGrafter"/>
</dbReference>
<evidence type="ECO:0000256" key="9">
    <source>
        <dbReference type="ARBA" id="ARBA00023136"/>
    </source>
</evidence>
<evidence type="ECO:0000313" key="13">
    <source>
        <dbReference type="EMBL" id="AIQ71382.1"/>
    </source>
</evidence>
<evidence type="ECO:0000256" key="4">
    <source>
        <dbReference type="ARBA" id="ARBA00022547"/>
    </source>
</evidence>
<dbReference type="RefSeq" id="WP_025709066.1">
    <property type="nucleotide sequence ID" value="NZ_CP009287.1"/>
</dbReference>
<dbReference type="GO" id="GO:0005886">
    <property type="term" value="C:plasma membrane"/>
    <property type="evidence" value="ECO:0007669"/>
    <property type="project" value="UniProtKB-SubCell"/>
</dbReference>
<dbReference type="HAMAP" id="MF_01393">
    <property type="entry name" value="ATP_synth_a_bact"/>
    <property type="match status" value="1"/>
</dbReference>
<dbReference type="SUPFAM" id="SSF81336">
    <property type="entry name" value="F1F0 ATP synthase subunit A"/>
    <property type="match status" value="1"/>
</dbReference>
<comment type="subcellular location">
    <subcellularLocation>
        <location evidence="11 12">Cell membrane</location>
        <topology evidence="11 12">Multi-pass membrane protein</topology>
    </subcellularLocation>
    <subcellularLocation>
        <location evidence="1">Membrane</location>
        <topology evidence="1">Multi-pass membrane protein</topology>
    </subcellularLocation>
</comment>
<dbReference type="AlphaFoldDB" id="A0A089MDM7"/>
<evidence type="ECO:0000256" key="11">
    <source>
        <dbReference type="HAMAP-Rule" id="MF_01393"/>
    </source>
</evidence>
<dbReference type="InterPro" id="IPR045082">
    <property type="entry name" value="ATP_syn_F0_a_bact/chloroplast"/>
</dbReference>
<evidence type="ECO:0000256" key="10">
    <source>
        <dbReference type="ARBA" id="ARBA00023310"/>
    </source>
</evidence>
<dbReference type="Gene3D" id="1.20.120.220">
    <property type="entry name" value="ATP synthase, F0 complex, subunit A"/>
    <property type="match status" value="1"/>
</dbReference>
<keyword evidence="7 11" id="KW-1133">Transmembrane helix</keyword>
<evidence type="ECO:0000256" key="7">
    <source>
        <dbReference type="ARBA" id="ARBA00022989"/>
    </source>
</evidence>
<evidence type="ECO:0000313" key="14">
    <source>
        <dbReference type="Proteomes" id="UP000029500"/>
    </source>
</evidence>
<organism evidence="13 14">
    <name type="scientific">Paenibacillus graminis</name>
    <dbReference type="NCBI Taxonomy" id="189425"/>
    <lineage>
        <taxon>Bacteria</taxon>
        <taxon>Bacillati</taxon>
        <taxon>Bacillota</taxon>
        <taxon>Bacilli</taxon>
        <taxon>Bacillales</taxon>
        <taxon>Paenibacillaceae</taxon>
        <taxon>Paenibacillus</taxon>
    </lineage>
</organism>
<proteinExistence type="inferred from homology"/>
<dbReference type="PROSITE" id="PS00449">
    <property type="entry name" value="ATPASE_A"/>
    <property type="match status" value="1"/>
</dbReference>
<dbReference type="eggNOG" id="COG0356">
    <property type="taxonomic scope" value="Bacteria"/>
</dbReference>
<comment type="function">
    <text evidence="11 12">Key component of the proton channel; it plays a direct role in the translocation of protons across the membrane.</text>
</comment>
<keyword evidence="9 11" id="KW-0472">Membrane</keyword>
<dbReference type="InterPro" id="IPR023011">
    <property type="entry name" value="ATP_synth_F0_asu_AS"/>
</dbReference>
<keyword evidence="14" id="KW-1185">Reference proteome</keyword>
<dbReference type="InterPro" id="IPR000568">
    <property type="entry name" value="ATP_synth_F0_asu"/>
</dbReference>
<dbReference type="NCBIfam" id="TIGR01131">
    <property type="entry name" value="ATP_synt_6_or_A"/>
    <property type="match status" value="1"/>
</dbReference>
<dbReference type="OrthoDB" id="9789241at2"/>
<name>A0A089MDM7_9BACL</name>
<keyword evidence="6 11" id="KW-0375">Hydrogen ion transport</keyword>
<keyword evidence="5 11" id="KW-0812">Transmembrane</keyword>
<dbReference type="Pfam" id="PF00119">
    <property type="entry name" value="ATP-synt_A"/>
    <property type="match status" value="1"/>
</dbReference>